<dbReference type="InParanoid" id="M7Y203"/>
<proteinExistence type="predicted"/>
<dbReference type="STRING" id="1239962.C943_02388"/>
<name>M7Y203_9BACT</name>
<dbReference type="AlphaFoldDB" id="M7Y203"/>
<protein>
    <submittedName>
        <fullName evidence="1">Uncharacterized protein</fullName>
    </submittedName>
</protein>
<dbReference type="EMBL" id="AMZY02000020">
    <property type="protein sequence ID" value="EMS31241.1"/>
    <property type="molecule type" value="Genomic_DNA"/>
</dbReference>
<accession>M7Y203</accession>
<organism evidence="1 2">
    <name type="scientific">Mariniradius saccharolyticus AK6</name>
    <dbReference type="NCBI Taxonomy" id="1239962"/>
    <lineage>
        <taxon>Bacteria</taxon>
        <taxon>Pseudomonadati</taxon>
        <taxon>Bacteroidota</taxon>
        <taxon>Cytophagia</taxon>
        <taxon>Cytophagales</taxon>
        <taxon>Cyclobacteriaceae</taxon>
        <taxon>Mariniradius</taxon>
    </lineage>
</organism>
<dbReference type="Proteomes" id="UP000010953">
    <property type="component" value="Unassembled WGS sequence"/>
</dbReference>
<gene>
    <name evidence="1" type="ORF">C943_02388</name>
</gene>
<comment type="caution">
    <text evidence="1">The sequence shown here is derived from an EMBL/GenBank/DDBJ whole genome shotgun (WGS) entry which is preliminary data.</text>
</comment>
<evidence type="ECO:0000313" key="2">
    <source>
        <dbReference type="Proteomes" id="UP000010953"/>
    </source>
</evidence>
<keyword evidence="2" id="KW-1185">Reference proteome</keyword>
<evidence type="ECO:0000313" key="1">
    <source>
        <dbReference type="EMBL" id="EMS31241.1"/>
    </source>
</evidence>
<reference evidence="1" key="1">
    <citation type="submission" date="2013-01" db="EMBL/GenBank/DDBJ databases">
        <title>Genome assembly of Mariniradius saccharolyticus AK6.</title>
        <authorList>
            <person name="Vaidya B."/>
            <person name="Khatri I."/>
            <person name="Tanuku N.R.S."/>
            <person name="Subramanian S."/>
            <person name="Pinnaka A."/>
        </authorList>
    </citation>
    <scope>NUCLEOTIDE SEQUENCE [LARGE SCALE GENOMIC DNA]</scope>
    <source>
        <strain evidence="1">AK6</strain>
    </source>
</reference>
<sequence length="42" mass="4631">MRGGIGVAGEDFGVTRYEKHVVVGERFKKEFIGASIHGKLVR</sequence>